<name>A0ABD2WF41_9HYME</name>
<dbReference type="Proteomes" id="UP001627154">
    <property type="component" value="Unassembled WGS sequence"/>
</dbReference>
<gene>
    <name evidence="1" type="ORF">TKK_013821</name>
</gene>
<protein>
    <submittedName>
        <fullName evidence="1">Uncharacterized protein</fullName>
    </submittedName>
</protein>
<comment type="caution">
    <text evidence="1">The sequence shown here is derived from an EMBL/GenBank/DDBJ whole genome shotgun (WGS) entry which is preliminary data.</text>
</comment>
<accession>A0ABD2WF41</accession>
<keyword evidence="2" id="KW-1185">Reference proteome</keyword>
<reference evidence="1 2" key="1">
    <citation type="journal article" date="2024" name="bioRxiv">
        <title>A reference genome for Trichogramma kaykai: A tiny desert-dwelling parasitoid wasp with competing sex-ratio distorters.</title>
        <authorList>
            <person name="Culotta J."/>
            <person name="Lindsey A.R."/>
        </authorList>
    </citation>
    <scope>NUCLEOTIDE SEQUENCE [LARGE SCALE GENOMIC DNA]</scope>
    <source>
        <strain evidence="1 2">KSX58</strain>
    </source>
</reference>
<proteinExistence type="predicted"/>
<evidence type="ECO:0000313" key="2">
    <source>
        <dbReference type="Proteomes" id="UP001627154"/>
    </source>
</evidence>
<evidence type="ECO:0000313" key="1">
    <source>
        <dbReference type="EMBL" id="KAL3391499.1"/>
    </source>
</evidence>
<dbReference type="EMBL" id="JBJJXI010000109">
    <property type="protein sequence ID" value="KAL3391499.1"/>
    <property type="molecule type" value="Genomic_DNA"/>
</dbReference>
<dbReference type="AlphaFoldDB" id="A0ABD2WF41"/>
<sequence length="89" mass="10418">MYKTHRFSRDSYICDACALDVISPRGSQRARASPSARCLGLERGFYFNTKTRAIFNRPTCYARELRNNARCTCRQQFIYTVCRSRHRGI</sequence>
<organism evidence="1 2">
    <name type="scientific">Trichogramma kaykai</name>
    <dbReference type="NCBI Taxonomy" id="54128"/>
    <lineage>
        <taxon>Eukaryota</taxon>
        <taxon>Metazoa</taxon>
        <taxon>Ecdysozoa</taxon>
        <taxon>Arthropoda</taxon>
        <taxon>Hexapoda</taxon>
        <taxon>Insecta</taxon>
        <taxon>Pterygota</taxon>
        <taxon>Neoptera</taxon>
        <taxon>Endopterygota</taxon>
        <taxon>Hymenoptera</taxon>
        <taxon>Apocrita</taxon>
        <taxon>Proctotrupomorpha</taxon>
        <taxon>Chalcidoidea</taxon>
        <taxon>Trichogrammatidae</taxon>
        <taxon>Trichogramma</taxon>
    </lineage>
</organism>